<feature type="compositionally biased region" description="Polar residues" evidence="7">
    <location>
        <begin position="35"/>
        <end position="53"/>
    </location>
</feature>
<feature type="region of interest" description="Disordered" evidence="7">
    <location>
        <begin position="33"/>
        <end position="110"/>
    </location>
</feature>
<feature type="region of interest" description="Disordered" evidence="7">
    <location>
        <begin position="1265"/>
        <end position="1293"/>
    </location>
</feature>
<feature type="region of interest" description="Disordered" evidence="7">
    <location>
        <begin position="586"/>
        <end position="630"/>
    </location>
</feature>
<sequence length="2880" mass="328885">DAIQQTNNRLLQLLSDSVHTYVEVEDTINRRLHNVVSSSTPRPHTPSQLPSRSDSGDLVTPRGAGASAFSASAMSGAGAMSSPKSDRSWRGDTSSPTLEETSILSSATDEGFDVSQRLTESIFTGPDIDAEGEEIVTDARGRLQTAVSRLLEMIERTTQQLLEAKATQADLLETMATRTRDNDDLKARIHDLEEQLRQEVSAKEYLGLELHKAEGLISGYSSERETLEEQLQLLEEQKEVLASDLETTRSRLQDFQEAAGELEARRQDVERHQSLLEQNAGQEAQGSNPPYPPRSRSFTLLIVPFGVFVGAYLLHDMFSQPIITHSTCSSPQTSQPYTTLSQPTLQHKVPACACSICTCLYRTNPRQMLRYLQRSCFPGVIELGTLWAKADFEKLVCVLSLALLSEVNTVKQETREQTLQLQHRLSQAERRLQEREATLEEMERGQNRQVEELRRQVDDLTLQLDNTDRQLKSTKQFLDEQMNEREQEREEFQREVEKLRNQLFDKEKQEGSHGRLQHEVQELTEQLQARIDKQTQMHQQAQQLQQTLEEQDLSAQDLRVWINTLEKELDQRSDTEQQLKERIGKLEQQLSKSDTDAQSDKSTSPIVSPRQEPTSPVSVSPVHQFPHRRESRISLEEELRKSRLSEEELVHEKEALQKKVQEQLLQISALRNQMDEMRHWAGPQDTNSSATSAADLREQLESEREAAEKKDEEISILKEKQDSLEEELQEKEREVEQLKEQLQENTASAERLQELEEECKQLQDRISELSATGPFPPELLEEKNAEIEDLRQQLTKAETDLGSSLAQLKEKEELVSDLQETVHSLQHGETCLDVSLPFNEPLPLNASFTERPPEIERPASPTSLAQELDQTVSEKESRIAELTTEVEQLTSQVEELKEKVDELQQDKEGLEAELQQRDEDMSQLQEEKTQKQEVLVEKESRLEQLVGQINSLQTEIASLTTFQVELQKDFDTVQSMLDEKEREIESLTRELLDSRSQPDGSDVAELEAELAAVQRQLREQRNVVDEKEEELYELQEKLEAMDEVKNELKSLQSKLSEKEAELEAEKKSRLELQDELEEIKRTERSRNRANSFPSLNVKPLEEQVQELKAEVLHLEGVVKNKEELVRYLEEEKAAESSLREKDITELRLQLGTSQDELQAKVAELQKLLEENEQKLADAEKERDDAVLSYQQEVESLQQQVSSKAEAIQQLEEDQQTLRQQAAEKDAAIQDLQEQLQQLSAAAKDDSVVTDDAKAVQDKLARTSEELTEMAQKLSDTQTRLDQTSTQLSEREEQIQQLQAEVQTLQQEARQRQAEDIERARTSTPDSSTHARTPDSSEDGEVSEERLKDVLTRAQKMQSLVRQSLSSSLPLSADPSSLVRWDSEPGLSSSGNPEISGQAQETEAWLRRQQRELASKNRELAKVRHELEEWLRRKVVGDGEHTTSIMSMSLRLQEKEAAITSLKRELLEAKELLAAAERTQVETSQSSASSYSLSPQTKQQIAHLRSELRRAKTALASIQSGSRSESEASDTGAQDERERLQKLEAELKLFRSSASMSAKDFVKKVQELREELTREHQQHIRDIQEAARQDTDVKLTELQARHDHEVRQLQHLHERKLEQALSEQQQELEKQHKTELNNLRLKHQQEIDRLRNEELASLTDSSVTQRLQADVAVTQQMDQQLVGSLRPEGEGQDDVDTAETGSTVSATDDVLPARLQALLNRLRELGEHVLSVSELDFLQRHLTPEREVGADSLRQAWEGEKLGLVKTVHALKELLSQADRVGAGLDEALGDWRSELVHALVEVYKRERLALEAELHTLRLQHANQDNADIIKIFDNRLREQEQLHQSGLDAMLRAERQSLLAELEDVHARLVQQRKEQQEQRTAMTENLAQQEENASNTQWKLQRQIQVLEYKLQQEKVIEDDLKKGLEAERRRVAELSAELSRDKGSLISLQSELQSTQIHLSRTKDALEREQSRFTSVTDALEEEREKNNRLADMLETLRRQHHSLESDLGRTEGMRRERESAESRFIKELQAELASEREQLHKAVKAVEDERREKQRTETELEKEQEQTEILNKEMEKLRRQTKKALDGEATKMQELLKLLKQEQNEISQLQRLLQDKETTIAQDSNRIKDLQAQVQQLQRGHATLEQHLESERRKATNLASIMDSEREKQAALQEQEHNTVRQLRHELTSVKTEASEARRHLELEKSRADGLRLELERAQSELRAIAQHAGATERQLETEHSTTWNKLRLAQRERDELQMKVHELGLELERLQDKLQDLELELDRSRQRELEARHDVERQKLYPTVSPRTAPDAQASASDSQLQKRLSTFCQQLQSVGQRLHTLAQRQRDHNNTITESEDSDADGNRGRSAVEAVILELQVLQKKMASGSTDEVDAVPVVSQEVEDLQKRVNIVIRERDELQRRLTLLENEDNRRTPRSATVTVSTGNRQAALTQYVSDATSDDEFLYERTVWASERLSLQMALDSAEHEIDRLKKELRQFRGRFDSEGFMVETDRDKMQRLYGKYLRAESFRKALVYQKKYLLLLLGGYQDSEQETLAVIATMGGQPSSTYDLALRRRHRRLYTIFRSAARMVIAIFRMKYLVRKWKRAMRVGSPVVSGRVNQQYGYVATGSSFTQPNSTHQSTHTSSSSATSTHIHTITRSATVANGNAAAHSYHGALSDHASARGAGDGMGRRFFTPPTKDQNQSYRSSASSSSARRQLIHELGANTYNSSSSGAEDSGGSARSGAGAAYDGGSAQEGTNDDFIQRLENLHSRLSQNENVCAKLSFVYNLWFLLSLQAADLASQRGGSRCFPTASLHHHQHHHTVPVPSIFGASPQHFRCQFYNYSVKLEPFRIKTKSLRGSDLSKRQDQSLTV</sequence>
<keyword evidence="4 6" id="KW-0175">Coiled coil</keyword>
<feature type="region of interest" description="Disordered" evidence="7">
    <location>
        <begin position="902"/>
        <end position="930"/>
    </location>
</feature>
<evidence type="ECO:0000256" key="5">
    <source>
        <dbReference type="ARBA" id="ARBA00023212"/>
    </source>
</evidence>
<comment type="subcellular location">
    <subcellularLocation>
        <location evidence="1">Cytoplasm</location>
        <location evidence="1">Cytoskeleton</location>
        <location evidence="1">Microtubule organizing center</location>
        <location evidence="1">Centrosome</location>
    </subcellularLocation>
</comment>
<feature type="compositionally biased region" description="Basic and acidic residues" evidence="7">
    <location>
        <begin position="695"/>
        <end position="723"/>
    </location>
</feature>
<dbReference type="Proteomes" id="UP001519460">
    <property type="component" value="Unassembled WGS sequence"/>
</dbReference>
<feature type="region of interest" description="Disordered" evidence="7">
    <location>
        <begin position="2685"/>
        <end position="2760"/>
    </location>
</feature>
<feature type="compositionally biased region" description="Low complexity" evidence="7">
    <location>
        <begin position="2736"/>
        <end position="2760"/>
    </location>
</feature>
<feature type="region of interest" description="Disordered" evidence="7">
    <location>
        <begin position="2295"/>
        <end position="2324"/>
    </location>
</feature>
<feature type="compositionally biased region" description="Basic and acidic residues" evidence="7">
    <location>
        <begin position="1308"/>
        <end position="1320"/>
    </location>
</feature>
<evidence type="ECO:0000256" key="1">
    <source>
        <dbReference type="ARBA" id="ARBA00004300"/>
    </source>
</evidence>
<feature type="region of interest" description="Disordered" evidence="7">
    <location>
        <begin position="1363"/>
        <end position="1397"/>
    </location>
</feature>
<dbReference type="GO" id="GO:0005737">
    <property type="term" value="C:cytoplasm"/>
    <property type="evidence" value="ECO:0007669"/>
    <property type="project" value="UniProtKB-ARBA"/>
</dbReference>
<feature type="region of interest" description="Disordered" evidence="7">
    <location>
        <begin position="1479"/>
        <end position="1535"/>
    </location>
</feature>
<accession>A0ABD0LAZ2</accession>
<feature type="compositionally biased region" description="Low complexity" evidence="7">
    <location>
        <begin position="63"/>
        <end position="82"/>
    </location>
</feature>
<dbReference type="PANTHER" id="PTHR44981:SF2">
    <property type="entry name" value="PERICENTRIN-LIKE PROTEIN, ISOFORM F"/>
    <property type="match status" value="1"/>
</dbReference>
<feature type="compositionally biased region" description="Polar residues" evidence="7">
    <location>
        <begin position="91"/>
        <end position="108"/>
    </location>
</feature>
<dbReference type="GO" id="GO:0005813">
    <property type="term" value="C:centrosome"/>
    <property type="evidence" value="ECO:0007669"/>
    <property type="project" value="UniProtKB-SubCell"/>
</dbReference>
<comment type="caution">
    <text evidence="9">The sequence shown here is derived from an EMBL/GenBank/DDBJ whole genome shotgun (WGS) entry which is preliminary data.</text>
</comment>
<feature type="coiled-coil region" evidence="6">
    <location>
        <begin position="2480"/>
        <end position="2507"/>
    </location>
</feature>
<feature type="region of interest" description="Disordered" evidence="7">
    <location>
        <begin position="844"/>
        <end position="877"/>
    </location>
</feature>
<feature type="region of interest" description="Disordered" evidence="7">
    <location>
        <begin position="2636"/>
        <end position="2659"/>
    </location>
</feature>
<keyword evidence="10" id="KW-1185">Reference proteome</keyword>
<feature type="region of interest" description="Disordered" evidence="7">
    <location>
        <begin position="2348"/>
        <end position="2370"/>
    </location>
</feature>
<feature type="compositionally biased region" description="Polar residues" evidence="7">
    <location>
        <begin position="600"/>
        <end position="618"/>
    </location>
</feature>
<keyword evidence="3" id="KW-0597">Phosphoprotein</keyword>
<feature type="compositionally biased region" description="Polar residues" evidence="7">
    <location>
        <begin position="860"/>
        <end position="871"/>
    </location>
</feature>
<evidence type="ECO:0000256" key="4">
    <source>
        <dbReference type="ARBA" id="ARBA00023054"/>
    </source>
</evidence>
<gene>
    <name evidence="9" type="ORF">BaRGS_00012482</name>
</gene>
<evidence type="ECO:0000256" key="6">
    <source>
        <dbReference type="SAM" id="Coils"/>
    </source>
</evidence>
<evidence type="ECO:0000259" key="8">
    <source>
        <dbReference type="Pfam" id="PF10495"/>
    </source>
</evidence>
<organism evidence="9 10">
    <name type="scientific">Batillaria attramentaria</name>
    <dbReference type="NCBI Taxonomy" id="370345"/>
    <lineage>
        <taxon>Eukaryota</taxon>
        <taxon>Metazoa</taxon>
        <taxon>Spiralia</taxon>
        <taxon>Lophotrochozoa</taxon>
        <taxon>Mollusca</taxon>
        <taxon>Gastropoda</taxon>
        <taxon>Caenogastropoda</taxon>
        <taxon>Sorbeoconcha</taxon>
        <taxon>Cerithioidea</taxon>
        <taxon>Batillariidae</taxon>
        <taxon>Batillaria</taxon>
    </lineage>
</organism>
<protein>
    <recommendedName>
        <fullName evidence="8">Pericentrin/AKAP-450 centrosomal targeting domain-containing protein</fullName>
    </recommendedName>
</protein>
<dbReference type="Pfam" id="PF10495">
    <property type="entry name" value="PACT_coil_coil"/>
    <property type="match status" value="1"/>
</dbReference>
<feature type="domain" description="Pericentrin/AKAP-450 centrosomal targeting" evidence="8">
    <location>
        <begin position="2528"/>
        <end position="2610"/>
    </location>
</feature>
<dbReference type="Gene3D" id="1.10.287.1490">
    <property type="match status" value="1"/>
</dbReference>
<reference evidence="9 10" key="1">
    <citation type="journal article" date="2023" name="Sci. Data">
        <title>Genome assembly of the Korean intertidal mud-creeper Batillaria attramentaria.</title>
        <authorList>
            <person name="Patra A.K."/>
            <person name="Ho P.T."/>
            <person name="Jun S."/>
            <person name="Lee S.J."/>
            <person name="Kim Y."/>
            <person name="Won Y.J."/>
        </authorList>
    </citation>
    <scope>NUCLEOTIDE SEQUENCE [LARGE SCALE GENOMIC DNA]</scope>
    <source>
        <strain evidence="9">Wonlab-2016</strain>
    </source>
</reference>
<evidence type="ECO:0000256" key="7">
    <source>
        <dbReference type="SAM" id="MobiDB-lite"/>
    </source>
</evidence>
<dbReference type="PANTHER" id="PTHR44981">
    <property type="entry name" value="PERICENTRIN-LIKE PROTEIN, ISOFORM F"/>
    <property type="match status" value="1"/>
</dbReference>
<feature type="compositionally biased region" description="Low complexity" evidence="7">
    <location>
        <begin position="2643"/>
        <end position="2659"/>
    </location>
</feature>
<feature type="region of interest" description="Disordered" evidence="7">
    <location>
        <begin position="1684"/>
        <end position="1704"/>
    </location>
</feature>
<dbReference type="EMBL" id="JACVVK020000068">
    <property type="protein sequence ID" value="KAK7496317.1"/>
    <property type="molecule type" value="Genomic_DNA"/>
</dbReference>
<feature type="region of interest" description="Disordered" evidence="7">
    <location>
        <begin position="1305"/>
        <end position="1343"/>
    </location>
</feature>
<evidence type="ECO:0000313" key="9">
    <source>
        <dbReference type="EMBL" id="KAK7496317.1"/>
    </source>
</evidence>
<dbReference type="InterPro" id="IPR019528">
    <property type="entry name" value="PACT_domain"/>
</dbReference>
<feature type="compositionally biased region" description="Polar residues" evidence="7">
    <location>
        <begin position="1273"/>
        <end position="1287"/>
    </location>
</feature>
<feature type="non-terminal residue" evidence="9">
    <location>
        <position position="1"/>
    </location>
</feature>
<feature type="region of interest" description="Disordered" evidence="7">
    <location>
        <begin position="680"/>
        <end position="732"/>
    </location>
</feature>
<evidence type="ECO:0000256" key="2">
    <source>
        <dbReference type="ARBA" id="ARBA00022490"/>
    </source>
</evidence>
<evidence type="ECO:0000313" key="10">
    <source>
        <dbReference type="Proteomes" id="UP001519460"/>
    </source>
</evidence>
<keyword evidence="2" id="KW-0963">Cytoplasm</keyword>
<feature type="compositionally biased region" description="Polar residues" evidence="7">
    <location>
        <begin position="1321"/>
        <end position="1330"/>
    </location>
</feature>
<evidence type="ECO:0000256" key="3">
    <source>
        <dbReference type="ARBA" id="ARBA00022553"/>
    </source>
</evidence>
<feature type="coiled-coil region" evidence="6">
    <location>
        <begin position="1856"/>
        <end position="1895"/>
    </location>
</feature>
<feature type="compositionally biased region" description="Low complexity" evidence="7">
    <location>
        <begin position="2711"/>
        <end position="2723"/>
    </location>
</feature>
<feature type="compositionally biased region" description="Polar residues" evidence="7">
    <location>
        <begin position="1385"/>
        <end position="1397"/>
    </location>
</feature>
<feature type="compositionally biased region" description="Basic and acidic residues" evidence="7">
    <location>
        <begin position="2295"/>
        <end position="2304"/>
    </location>
</feature>
<feature type="compositionally biased region" description="Low complexity" evidence="7">
    <location>
        <begin position="1363"/>
        <end position="1378"/>
    </location>
</feature>
<feature type="region of interest" description="Disordered" evidence="7">
    <location>
        <begin position="2052"/>
        <end position="2071"/>
    </location>
</feature>
<keyword evidence="5" id="KW-0206">Cytoskeleton</keyword>
<name>A0ABD0LAZ2_9CAEN</name>
<feature type="coiled-coil region" evidence="6">
    <location>
        <begin position="147"/>
        <end position="279"/>
    </location>
</feature>
<feature type="coiled-coil region" evidence="6">
    <location>
        <begin position="1613"/>
        <end position="1655"/>
    </location>
</feature>
<proteinExistence type="predicted"/>
<feature type="compositionally biased region" description="Low complexity" evidence="7">
    <location>
        <begin position="1479"/>
        <end position="1493"/>
    </location>
</feature>
<dbReference type="InterPro" id="IPR028745">
    <property type="entry name" value="AKAP9/Pericentrin"/>
</dbReference>
<feature type="coiled-coil region" evidence="6">
    <location>
        <begin position="2407"/>
        <end position="2434"/>
    </location>
</feature>